<comment type="caution">
    <text evidence="13">The sequence shown here is derived from an EMBL/GenBank/DDBJ whole genome shotgun (WGS) entry which is preliminary data.</text>
</comment>
<dbReference type="Proteomes" id="UP001596056">
    <property type="component" value="Unassembled WGS sequence"/>
</dbReference>
<keyword evidence="3" id="KW-0997">Cell inner membrane</keyword>
<evidence type="ECO:0000256" key="9">
    <source>
        <dbReference type="ARBA" id="ARBA00023303"/>
    </source>
</evidence>
<feature type="transmembrane region" description="Helical" evidence="12">
    <location>
        <begin position="57"/>
        <end position="78"/>
    </location>
</feature>
<evidence type="ECO:0000256" key="1">
    <source>
        <dbReference type="ARBA" id="ARBA00004651"/>
    </source>
</evidence>
<comment type="subcellular location">
    <subcellularLocation>
        <location evidence="1 12">Cell membrane</location>
        <topology evidence="1 12">Multi-pass membrane protein</topology>
    </subcellularLocation>
</comment>
<proteinExistence type="inferred from homology"/>
<comment type="similarity">
    <text evidence="10 12">Belongs to the fluoride channel Fluc/FEX (TC 1.A.43) family.</text>
</comment>
<keyword evidence="12" id="KW-0479">Metal-binding</keyword>
<evidence type="ECO:0000256" key="7">
    <source>
        <dbReference type="ARBA" id="ARBA00023065"/>
    </source>
</evidence>
<evidence type="ECO:0000313" key="14">
    <source>
        <dbReference type="Proteomes" id="UP001596056"/>
    </source>
</evidence>
<feature type="binding site" evidence="12">
    <location>
        <position position="66"/>
    </location>
    <ligand>
        <name>Na(+)</name>
        <dbReference type="ChEBI" id="CHEBI:29101"/>
        <note>structural</note>
    </ligand>
</feature>
<evidence type="ECO:0000256" key="8">
    <source>
        <dbReference type="ARBA" id="ARBA00023136"/>
    </source>
</evidence>
<evidence type="ECO:0000256" key="5">
    <source>
        <dbReference type="ARBA" id="ARBA00022989"/>
    </source>
</evidence>
<dbReference type="Pfam" id="PF02537">
    <property type="entry name" value="CRCB"/>
    <property type="match status" value="1"/>
</dbReference>
<evidence type="ECO:0000256" key="2">
    <source>
        <dbReference type="ARBA" id="ARBA00022475"/>
    </source>
</evidence>
<dbReference type="HAMAP" id="MF_00454">
    <property type="entry name" value="FluC"/>
    <property type="match status" value="1"/>
</dbReference>
<comment type="function">
    <text evidence="12">Fluoride-specific ion channel. Important for reducing fluoride concentration in the cell, thus reducing its toxicity.</text>
</comment>
<dbReference type="RefSeq" id="WP_209841727.1">
    <property type="nucleotide sequence ID" value="NZ_JAGGJP010000011.1"/>
</dbReference>
<keyword evidence="14" id="KW-1185">Reference proteome</keyword>
<reference evidence="14" key="1">
    <citation type="journal article" date="2019" name="Int. J. Syst. Evol. Microbiol.">
        <title>The Global Catalogue of Microorganisms (GCM) 10K type strain sequencing project: providing services to taxonomists for standard genome sequencing and annotation.</title>
        <authorList>
            <consortium name="The Broad Institute Genomics Platform"/>
            <consortium name="The Broad Institute Genome Sequencing Center for Infectious Disease"/>
            <person name="Wu L."/>
            <person name="Ma J."/>
        </authorList>
    </citation>
    <scope>NUCLEOTIDE SEQUENCE [LARGE SCALE GENOMIC DNA]</scope>
    <source>
        <strain evidence="14">KACC 11588</strain>
    </source>
</reference>
<evidence type="ECO:0000256" key="6">
    <source>
        <dbReference type="ARBA" id="ARBA00023053"/>
    </source>
</evidence>
<dbReference type="PANTHER" id="PTHR28259:SF1">
    <property type="entry name" value="FLUORIDE EXPORT PROTEIN 1-RELATED"/>
    <property type="match status" value="1"/>
</dbReference>
<keyword evidence="9 12" id="KW-0407">Ion channel</keyword>
<keyword evidence="2 12" id="KW-1003">Cell membrane</keyword>
<sequence length="115" mass="11506">MTRTFLLVALGGALGSSARALVGLLVPSPWATLLVNVAGGLLMGWLFALLGSGTALGALLMTGALGGFTTFSAFSLDALRLVEGGRGGQALAYVSASVALSLLACWVGLRLGRLA</sequence>
<keyword evidence="6 12" id="KW-0915">Sodium</keyword>
<evidence type="ECO:0000256" key="12">
    <source>
        <dbReference type="HAMAP-Rule" id="MF_00454"/>
    </source>
</evidence>
<evidence type="ECO:0000256" key="10">
    <source>
        <dbReference type="ARBA" id="ARBA00035120"/>
    </source>
</evidence>
<evidence type="ECO:0000313" key="13">
    <source>
        <dbReference type="EMBL" id="MFC5566924.1"/>
    </source>
</evidence>
<evidence type="ECO:0000256" key="11">
    <source>
        <dbReference type="ARBA" id="ARBA00035585"/>
    </source>
</evidence>
<dbReference type="EMBL" id="JBHSNA010000008">
    <property type="protein sequence ID" value="MFC5566924.1"/>
    <property type="molecule type" value="Genomic_DNA"/>
</dbReference>
<protein>
    <recommendedName>
        <fullName evidence="12">Fluoride-specific ion channel FluC</fullName>
    </recommendedName>
</protein>
<accession>A0ABW0SDJ3</accession>
<gene>
    <name evidence="12" type="primary">fluC</name>
    <name evidence="12" type="synonym">crcB</name>
    <name evidence="13" type="ORF">ACFPOC_10935</name>
</gene>
<dbReference type="PANTHER" id="PTHR28259">
    <property type="entry name" value="FLUORIDE EXPORT PROTEIN 1-RELATED"/>
    <property type="match status" value="1"/>
</dbReference>
<keyword evidence="8 12" id="KW-0472">Membrane</keyword>
<organism evidence="13 14">
    <name type="scientific">Rubellimicrobium aerolatum</name>
    <dbReference type="NCBI Taxonomy" id="490979"/>
    <lineage>
        <taxon>Bacteria</taxon>
        <taxon>Pseudomonadati</taxon>
        <taxon>Pseudomonadota</taxon>
        <taxon>Alphaproteobacteria</taxon>
        <taxon>Rhodobacterales</taxon>
        <taxon>Roseobacteraceae</taxon>
        <taxon>Rubellimicrobium</taxon>
    </lineage>
</organism>
<keyword evidence="12" id="KW-0813">Transport</keyword>
<keyword evidence="5 12" id="KW-1133">Transmembrane helix</keyword>
<comment type="activity regulation">
    <text evidence="12">Na(+) is not transported, but it plays an essential structural role and its presence is essential for fluoride channel function.</text>
</comment>
<feature type="binding site" evidence="12">
    <location>
        <position position="69"/>
    </location>
    <ligand>
        <name>Na(+)</name>
        <dbReference type="ChEBI" id="CHEBI:29101"/>
        <note>structural</note>
    </ligand>
</feature>
<keyword evidence="4 12" id="KW-0812">Transmembrane</keyword>
<comment type="catalytic activity">
    <reaction evidence="11">
        <text>fluoride(in) = fluoride(out)</text>
        <dbReference type="Rhea" id="RHEA:76159"/>
        <dbReference type="ChEBI" id="CHEBI:17051"/>
    </reaction>
    <physiologicalReaction direction="left-to-right" evidence="11">
        <dbReference type="Rhea" id="RHEA:76160"/>
    </physiologicalReaction>
</comment>
<feature type="transmembrane region" description="Helical" evidence="12">
    <location>
        <begin position="90"/>
        <end position="109"/>
    </location>
</feature>
<evidence type="ECO:0000256" key="4">
    <source>
        <dbReference type="ARBA" id="ARBA00022692"/>
    </source>
</evidence>
<dbReference type="InterPro" id="IPR003691">
    <property type="entry name" value="FluC"/>
</dbReference>
<evidence type="ECO:0000256" key="3">
    <source>
        <dbReference type="ARBA" id="ARBA00022519"/>
    </source>
</evidence>
<name>A0ABW0SDJ3_9RHOB</name>
<feature type="transmembrane region" description="Helical" evidence="12">
    <location>
        <begin position="30"/>
        <end position="50"/>
    </location>
</feature>
<keyword evidence="7 12" id="KW-0406">Ion transport</keyword>